<comment type="caution">
    <text evidence="2">The sequence shown here is derived from an EMBL/GenBank/DDBJ whole genome shotgun (WGS) entry which is preliminary data.</text>
</comment>
<evidence type="ECO:0000256" key="1">
    <source>
        <dbReference type="SAM" id="MobiDB-lite"/>
    </source>
</evidence>
<sequence length="138" mass="15732">MVGIGFQDKRRSFKTKVKFRDKGMDSELNFGTVLGIKFHNRGIGTRVEVGIWDWDRVSRPRSGELTPRLGSGFRSRILTTTPVLKLDPDLDLDPDPDPYPKYPDSSYETQSNLGLDTRPWFRNSTLVPKPDHDPNPTT</sequence>
<proteinExistence type="predicted"/>
<evidence type="ECO:0000313" key="3">
    <source>
        <dbReference type="Proteomes" id="UP001187192"/>
    </source>
</evidence>
<name>A0AA88A306_FICCA</name>
<feature type="compositionally biased region" description="Basic and acidic residues" evidence="1">
    <location>
        <begin position="129"/>
        <end position="138"/>
    </location>
</feature>
<dbReference type="Proteomes" id="UP001187192">
    <property type="component" value="Unassembled WGS sequence"/>
</dbReference>
<protein>
    <submittedName>
        <fullName evidence="2">Uncharacterized protein</fullName>
    </submittedName>
</protein>
<dbReference type="AlphaFoldDB" id="A0AA88A306"/>
<feature type="region of interest" description="Disordered" evidence="1">
    <location>
        <begin position="85"/>
        <end position="138"/>
    </location>
</feature>
<accession>A0AA88A306</accession>
<reference evidence="2" key="1">
    <citation type="submission" date="2023-07" db="EMBL/GenBank/DDBJ databases">
        <title>draft genome sequence of fig (Ficus carica).</title>
        <authorList>
            <person name="Takahashi T."/>
            <person name="Nishimura K."/>
        </authorList>
    </citation>
    <scope>NUCLEOTIDE SEQUENCE</scope>
</reference>
<organism evidence="2 3">
    <name type="scientific">Ficus carica</name>
    <name type="common">Common fig</name>
    <dbReference type="NCBI Taxonomy" id="3494"/>
    <lineage>
        <taxon>Eukaryota</taxon>
        <taxon>Viridiplantae</taxon>
        <taxon>Streptophyta</taxon>
        <taxon>Embryophyta</taxon>
        <taxon>Tracheophyta</taxon>
        <taxon>Spermatophyta</taxon>
        <taxon>Magnoliopsida</taxon>
        <taxon>eudicotyledons</taxon>
        <taxon>Gunneridae</taxon>
        <taxon>Pentapetalae</taxon>
        <taxon>rosids</taxon>
        <taxon>fabids</taxon>
        <taxon>Rosales</taxon>
        <taxon>Moraceae</taxon>
        <taxon>Ficeae</taxon>
        <taxon>Ficus</taxon>
    </lineage>
</organism>
<dbReference type="EMBL" id="BTGU01000019">
    <property type="protein sequence ID" value="GMN44824.1"/>
    <property type="molecule type" value="Genomic_DNA"/>
</dbReference>
<keyword evidence="3" id="KW-1185">Reference proteome</keyword>
<gene>
    <name evidence="2" type="ORF">TIFTF001_014020</name>
</gene>
<evidence type="ECO:0000313" key="2">
    <source>
        <dbReference type="EMBL" id="GMN44824.1"/>
    </source>
</evidence>
<dbReference type="Gramene" id="FCD_00020318-RA">
    <property type="protein sequence ID" value="FCD_00020318-RA:cds"/>
    <property type="gene ID" value="FCD_00020318"/>
</dbReference>